<dbReference type="Gene3D" id="3.30.1330.60">
    <property type="entry name" value="OmpA-like domain"/>
    <property type="match status" value="1"/>
</dbReference>
<evidence type="ECO:0000256" key="3">
    <source>
        <dbReference type="SAM" id="SignalP"/>
    </source>
</evidence>
<accession>A0A974WF81</accession>
<dbReference type="PANTHER" id="PTHR30329">
    <property type="entry name" value="STATOR ELEMENT OF FLAGELLAR MOTOR COMPLEX"/>
    <property type="match status" value="1"/>
</dbReference>
<keyword evidence="1" id="KW-0472">Membrane</keyword>
<proteinExistence type="predicted"/>
<feature type="chain" id="PRO_5037377018" evidence="3">
    <location>
        <begin position="26"/>
        <end position="284"/>
    </location>
</feature>
<dbReference type="PROSITE" id="PS51257">
    <property type="entry name" value="PROKAR_LIPOPROTEIN"/>
    <property type="match status" value="1"/>
</dbReference>
<dbReference type="InterPro" id="IPR036737">
    <property type="entry name" value="OmpA-like_sf"/>
</dbReference>
<keyword evidence="3" id="KW-0732">Signal</keyword>
<dbReference type="Pfam" id="PF00691">
    <property type="entry name" value="OmpA"/>
    <property type="match status" value="1"/>
</dbReference>
<evidence type="ECO:0000259" key="4">
    <source>
        <dbReference type="PROSITE" id="PS51123"/>
    </source>
</evidence>
<evidence type="ECO:0000256" key="2">
    <source>
        <dbReference type="SAM" id="MobiDB-lite"/>
    </source>
</evidence>
<dbReference type="KEGG" id="fuv:JR347_14910"/>
<evidence type="ECO:0000256" key="1">
    <source>
        <dbReference type="PROSITE-ProRule" id="PRU00473"/>
    </source>
</evidence>
<dbReference type="CDD" id="cd07185">
    <property type="entry name" value="OmpA_C-like"/>
    <property type="match status" value="1"/>
</dbReference>
<name>A0A974WF81_9BACT</name>
<dbReference type="Proteomes" id="UP000662783">
    <property type="component" value="Chromosome"/>
</dbReference>
<feature type="region of interest" description="Disordered" evidence="2">
    <location>
        <begin position="61"/>
        <end position="133"/>
    </location>
</feature>
<dbReference type="GO" id="GO:0016020">
    <property type="term" value="C:membrane"/>
    <property type="evidence" value="ECO:0007669"/>
    <property type="project" value="UniProtKB-UniRule"/>
</dbReference>
<dbReference type="AlphaFoldDB" id="A0A974WF81"/>
<feature type="signal peptide" evidence="3">
    <location>
        <begin position="1"/>
        <end position="25"/>
    </location>
</feature>
<feature type="domain" description="OmpA-like" evidence="4">
    <location>
        <begin position="173"/>
        <end position="284"/>
    </location>
</feature>
<reference evidence="5" key="1">
    <citation type="submission" date="2021-02" db="EMBL/GenBank/DDBJ databases">
        <title>Fulvivirga sp. S481 isolated from sea water.</title>
        <authorList>
            <person name="Bae S.S."/>
            <person name="Baek K."/>
        </authorList>
    </citation>
    <scope>NUCLEOTIDE SEQUENCE</scope>
    <source>
        <strain evidence="5">S481</strain>
    </source>
</reference>
<dbReference type="SUPFAM" id="SSF103088">
    <property type="entry name" value="OmpA-like"/>
    <property type="match status" value="1"/>
</dbReference>
<organism evidence="5 6">
    <name type="scientific">Fulvivirga lutea</name>
    <dbReference type="NCBI Taxonomy" id="2810512"/>
    <lineage>
        <taxon>Bacteria</taxon>
        <taxon>Pseudomonadati</taxon>
        <taxon>Bacteroidota</taxon>
        <taxon>Cytophagia</taxon>
        <taxon>Cytophagales</taxon>
        <taxon>Fulvivirgaceae</taxon>
        <taxon>Fulvivirga</taxon>
    </lineage>
</organism>
<sequence>MKRTVLYMFMIAVLALLFSSCSSQRGGHSSYNKLNRSFYKRRYATNTISSDAQCSRLRKKKFRKKNRNVPVLASAKNSKSVPMAEYDPSDTPASTPAPKPKPKPKPAPKPEPKPEPKAEPVAKNTSGRDIDNMNDEEKHLVEDIVLLENDLPAPTSEEHEKVRKEVEKHLKNFDKEKPIKLEPLYFITGQDEFAFVDMEPFLVAVEYALQGKHILIEGHTDHVGDFEANVALSIKRVEKIRELMIQMGVHDDHISVIGYGEEHSSEAKAADKKQEERRVDFTVF</sequence>
<feature type="compositionally biased region" description="Basic and acidic residues" evidence="2">
    <location>
        <begin position="108"/>
        <end position="133"/>
    </location>
</feature>
<dbReference type="InterPro" id="IPR006665">
    <property type="entry name" value="OmpA-like"/>
</dbReference>
<protein>
    <submittedName>
        <fullName evidence="5">OmpA family protein</fullName>
    </submittedName>
</protein>
<keyword evidence="6" id="KW-1185">Reference proteome</keyword>
<dbReference type="InterPro" id="IPR050330">
    <property type="entry name" value="Bact_OuterMem_StrucFunc"/>
</dbReference>
<dbReference type="RefSeq" id="WP_205721384.1">
    <property type="nucleotide sequence ID" value="NZ_CP070608.1"/>
</dbReference>
<evidence type="ECO:0000313" key="6">
    <source>
        <dbReference type="Proteomes" id="UP000662783"/>
    </source>
</evidence>
<dbReference type="PANTHER" id="PTHR30329:SF21">
    <property type="entry name" value="LIPOPROTEIN YIAD-RELATED"/>
    <property type="match status" value="1"/>
</dbReference>
<dbReference type="PROSITE" id="PS51123">
    <property type="entry name" value="OMPA_2"/>
    <property type="match status" value="1"/>
</dbReference>
<evidence type="ECO:0000313" key="5">
    <source>
        <dbReference type="EMBL" id="QSE96870.1"/>
    </source>
</evidence>
<dbReference type="EMBL" id="CP070608">
    <property type="protein sequence ID" value="QSE96870.1"/>
    <property type="molecule type" value="Genomic_DNA"/>
</dbReference>
<gene>
    <name evidence="5" type="ORF">JR347_14910</name>
</gene>